<evidence type="ECO:0000256" key="1">
    <source>
        <dbReference type="SAM" id="Phobius"/>
    </source>
</evidence>
<evidence type="ECO:0000313" key="2">
    <source>
        <dbReference type="EMBL" id="AMN31014.1"/>
    </source>
</evidence>
<accession>A0A140GR55</accession>
<geneLocation type="plasmid" evidence="2 3">
    <name>pJFP838A</name>
</geneLocation>
<feature type="transmembrane region" description="Helical" evidence="1">
    <location>
        <begin position="253"/>
        <end position="273"/>
    </location>
</feature>
<evidence type="ECO:0008006" key="4">
    <source>
        <dbReference type="Google" id="ProtNLM"/>
    </source>
</evidence>
<feature type="transmembrane region" description="Helical" evidence="1">
    <location>
        <begin position="6"/>
        <end position="32"/>
    </location>
</feature>
<dbReference type="PATRIC" id="fig|1502.177.peg.3304"/>
<dbReference type="RefSeq" id="WP_061429622.1">
    <property type="nucleotide sequence ID" value="NZ_CATNZX010000001.1"/>
</dbReference>
<feature type="transmembrane region" description="Helical" evidence="1">
    <location>
        <begin position="85"/>
        <end position="102"/>
    </location>
</feature>
<gene>
    <name evidence="2" type="ORF">JFP838_pA0098</name>
</gene>
<keyword evidence="1" id="KW-0812">Transmembrane</keyword>
<reference evidence="2 3" key="1">
    <citation type="journal article" date="2016" name="PLoS ONE">
        <title>Plasmid Characterization and Chromosome Analysis of Two netF+ Clostridium perfringens Isolates Associated with Foal and Canine Necrotizing Enteritis.</title>
        <authorList>
            <person name="Mehdizadeh Gohari I."/>
            <person name="Kropinski A.M."/>
            <person name="Weese S.J."/>
            <person name="Parreira V.R."/>
            <person name="Whitehead A.E."/>
            <person name="Boerlin P."/>
            <person name="Prescott J.F."/>
        </authorList>
    </citation>
    <scope>NUCLEOTIDE SEQUENCE [LARGE SCALE GENOMIC DNA]</scope>
    <source>
        <strain evidence="2 3">JP838</strain>
        <plasmid evidence="3">Plasmid pJFP838A</plasmid>
    </source>
</reference>
<keyword evidence="1" id="KW-0472">Membrane</keyword>
<keyword evidence="2" id="KW-0614">Plasmid</keyword>
<keyword evidence="1" id="KW-1133">Transmembrane helix</keyword>
<organism evidence="2 3">
    <name type="scientific">Clostridium perfringens</name>
    <dbReference type="NCBI Taxonomy" id="1502"/>
    <lineage>
        <taxon>Bacteria</taxon>
        <taxon>Bacillati</taxon>
        <taxon>Bacillota</taxon>
        <taxon>Clostridia</taxon>
        <taxon>Eubacteriales</taxon>
        <taxon>Clostridiaceae</taxon>
        <taxon>Clostridium</taxon>
    </lineage>
</organism>
<dbReference type="EMBL" id="CP013615">
    <property type="protein sequence ID" value="AMN31014.1"/>
    <property type="molecule type" value="Genomic_DNA"/>
</dbReference>
<dbReference type="AlphaFoldDB" id="A0A140GR55"/>
<sequence length="312" mass="36592">MDRQEFIFKIIFNSIFFIVLAINVFFVGEVFYERKIKKKIYGAKERFEKKQKLKNKNLKIKVFKELHSNLEEVLIEKNKPEKLDLYFNIISIIIFVSMMFLFFQSQIVLATATPFILVLFINKILKLMKEDIHERLESQLPSAIDNIIRISTKYSDMRTIIYESSLTLKEPLKQVFSSMAIQMNSNAPETVLMEYAYKFDNVWFYSLVFTLISYLQDSNRDDTVMNLRTLRNMLEKENNLKKKNQVEKKGNIAINRMIAIIAVIGFIANLIFLPDSQHFFFSTIPGLICFLLGFSFLGLTVVANVLMSKERK</sequence>
<evidence type="ECO:0000313" key="3">
    <source>
        <dbReference type="Proteomes" id="UP000070260"/>
    </source>
</evidence>
<dbReference type="Proteomes" id="UP000070260">
    <property type="component" value="Plasmid pJFP838A"/>
</dbReference>
<feature type="transmembrane region" description="Helical" evidence="1">
    <location>
        <begin position="108"/>
        <end position="125"/>
    </location>
</feature>
<proteinExistence type="predicted"/>
<dbReference type="OrthoDB" id="10015721at2"/>
<protein>
    <recommendedName>
        <fullName evidence="4">Type II secretion system protein GspF domain-containing protein</fullName>
    </recommendedName>
</protein>
<name>A0A140GR55_CLOPF</name>
<feature type="transmembrane region" description="Helical" evidence="1">
    <location>
        <begin position="279"/>
        <end position="306"/>
    </location>
</feature>